<dbReference type="Proteomes" id="UP000028524">
    <property type="component" value="Unassembled WGS sequence"/>
</dbReference>
<gene>
    <name evidence="1" type="ORF">S40285_07700</name>
</gene>
<dbReference type="EMBL" id="KL659704">
    <property type="protein sequence ID" value="KFA68871.1"/>
    <property type="molecule type" value="Genomic_DNA"/>
</dbReference>
<reference evidence="1 2" key="1">
    <citation type="journal article" date="2014" name="BMC Genomics">
        <title>Comparative genome sequencing reveals chemotype-specific gene clusters in the toxigenic black mold Stachybotrys.</title>
        <authorList>
            <person name="Semeiks J."/>
            <person name="Borek D."/>
            <person name="Otwinowski Z."/>
            <person name="Grishin N.V."/>
        </authorList>
    </citation>
    <scope>NUCLEOTIDE SEQUENCE [LARGE SCALE GENOMIC DNA]</scope>
    <source>
        <strain evidence="1 2">IBT 40285</strain>
    </source>
</reference>
<dbReference type="HOGENOM" id="CLU_2442318_0_0_1"/>
<keyword evidence="2" id="KW-1185">Reference proteome</keyword>
<name>A0A084QY36_STAC4</name>
<dbReference type="InParanoid" id="A0A084QY36"/>
<sequence>MLRKITANATRAAIILLDPPFRAQSQDYGEIKDSVYNPILEFDLIVTLKVLSSYKEVQQQYESRLDVPDVITLHFPDANFDNNWRSPTED</sequence>
<evidence type="ECO:0000313" key="2">
    <source>
        <dbReference type="Proteomes" id="UP000028524"/>
    </source>
</evidence>
<dbReference type="AlphaFoldDB" id="A0A084QY36"/>
<proteinExistence type="predicted"/>
<organism evidence="1 2">
    <name type="scientific">Stachybotrys chlorohalonatus (strain IBT 40285)</name>
    <dbReference type="NCBI Taxonomy" id="1283841"/>
    <lineage>
        <taxon>Eukaryota</taxon>
        <taxon>Fungi</taxon>
        <taxon>Dikarya</taxon>
        <taxon>Ascomycota</taxon>
        <taxon>Pezizomycotina</taxon>
        <taxon>Sordariomycetes</taxon>
        <taxon>Hypocreomycetidae</taxon>
        <taxon>Hypocreales</taxon>
        <taxon>Stachybotryaceae</taxon>
        <taxon>Stachybotrys</taxon>
    </lineage>
</organism>
<evidence type="ECO:0000313" key="1">
    <source>
        <dbReference type="EMBL" id="KFA68871.1"/>
    </source>
</evidence>
<protein>
    <submittedName>
        <fullName evidence="1">Uncharacterized protein</fullName>
    </submittedName>
</protein>
<accession>A0A084QY36</accession>